<dbReference type="EMBL" id="CAJHUC010002882">
    <property type="protein sequence ID" value="CAD7704482.1"/>
    <property type="molecule type" value="Genomic_DNA"/>
</dbReference>
<reference evidence="2" key="1">
    <citation type="submission" date="2020-12" db="EMBL/GenBank/DDBJ databases">
        <authorList>
            <person name="Iha C."/>
        </authorList>
    </citation>
    <scope>NUCLEOTIDE SEQUENCE</scope>
</reference>
<comment type="caution">
    <text evidence="2">The sequence shown here is derived from an EMBL/GenBank/DDBJ whole genome shotgun (WGS) entry which is preliminary data.</text>
</comment>
<dbReference type="Pfam" id="PF07714">
    <property type="entry name" value="PK_Tyr_Ser-Thr"/>
    <property type="match status" value="1"/>
</dbReference>
<gene>
    <name evidence="2" type="ORF">OSTQU699_LOCUS9837</name>
</gene>
<evidence type="ECO:0000259" key="1">
    <source>
        <dbReference type="Pfam" id="PF07714"/>
    </source>
</evidence>
<proteinExistence type="predicted"/>
<dbReference type="SUPFAM" id="SSF56112">
    <property type="entry name" value="Protein kinase-like (PK-like)"/>
    <property type="match status" value="1"/>
</dbReference>
<evidence type="ECO:0000313" key="3">
    <source>
        <dbReference type="Proteomes" id="UP000708148"/>
    </source>
</evidence>
<sequence length="239" mass="26539">MLLCRYRGTVSADPEAGTTPTQHNQQNGALNDEDYIAFVPSDVNRTLSTIPSVTEDSCSSSDLMGPVAGHSIQHKAPELRLGVPTRMIRKINTLKEATAQLMSPFEVESNVPQDLFPIVATPPDVRWAPAIPDIENVIAMEGGWAVAGEHGSVQEGVWVDEEGRAHKVAVKRRREWSNEGCLQALRREFQMISKVPYHPNVAWLVGVHFGKEPFVVEELMAKNLQQARRNSPFYSLCLL</sequence>
<dbReference type="AlphaFoldDB" id="A0A8S1JET1"/>
<accession>A0A8S1JET1</accession>
<keyword evidence="3" id="KW-1185">Reference proteome</keyword>
<feature type="domain" description="Serine-threonine/tyrosine-protein kinase catalytic" evidence="1">
    <location>
        <begin position="147"/>
        <end position="222"/>
    </location>
</feature>
<protein>
    <recommendedName>
        <fullName evidence="1">Serine-threonine/tyrosine-protein kinase catalytic domain-containing protein</fullName>
    </recommendedName>
</protein>
<dbReference type="GO" id="GO:0004672">
    <property type="term" value="F:protein kinase activity"/>
    <property type="evidence" value="ECO:0007669"/>
    <property type="project" value="InterPro"/>
</dbReference>
<name>A0A8S1JET1_9CHLO</name>
<dbReference type="InterPro" id="IPR011009">
    <property type="entry name" value="Kinase-like_dom_sf"/>
</dbReference>
<organism evidence="2 3">
    <name type="scientific">Ostreobium quekettii</name>
    <dbReference type="NCBI Taxonomy" id="121088"/>
    <lineage>
        <taxon>Eukaryota</taxon>
        <taxon>Viridiplantae</taxon>
        <taxon>Chlorophyta</taxon>
        <taxon>core chlorophytes</taxon>
        <taxon>Ulvophyceae</taxon>
        <taxon>TCBD clade</taxon>
        <taxon>Bryopsidales</taxon>
        <taxon>Ostreobineae</taxon>
        <taxon>Ostreobiaceae</taxon>
        <taxon>Ostreobium</taxon>
    </lineage>
</organism>
<dbReference type="Proteomes" id="UP000708148">
    <property type="component" value="Unassembled WGS sequence"/>
</dbReference>
<dbReference type="InterPro" id="IPR001245">
    <property type="entry name" value="Ser-Thr/Tyr_kinase_cat_dom"/>
</dbReference>
<dbReference type="Gene3D" id="3.30.200.20">
    <property type="entry name" value="Phosphorylase Kinase, domain 1"/>
    <property type="match status" value="1"/>
</dbReference>
<evidence type="ECO:0000313" key="2">
    <source>
        <dbReference type="EMBL" id="CAD7704482.1"/>
    </source>
</evidence>